<comment type="caution">
    <text evidence="1">The sequence shown here is derived from an EMBL/GenBank/DDBJ whole genome shotgun (WGS) entry which is preliminary data.</text>
</comment>
<evidence type="ECO:0000313" key="2">
    <source>
        <dbReference type="EMBL" id="CAI3541663.1"/>
    </source>
</evidence>
<gene>
    <name evidence="2" type="ORF">CNEO2_120025</name>
    <name evidence="1" type="ORF">CNEO_40745</name>
</gene>
<evidence type="ECO:0000313" key="1">
    <source>
        <dbReference type="EMBL" id="CAG9703643.1"/>
    </source>
</evidence>
<dbReference type="Proteomes" id="UP001189143">
    <property type="component" value="Unassembled WGS sequence"/>
</dbReference>
<protein>
    <submittedName>
        <fullName evidence="1">Uncharacterized protein</fullName>
    </submittedName>
</protein>
<dbReference type="EMBL" id="CAMTCP010000033">
    <property type="protein sequence ID" value="CAI3541663.1"/>
    <property type="molecule type" value="Genomic_DNA"/>
</dbReference>
<name>A0AA86JHD5_9CLOT</name>
<dbReference type="Proteomes" id="UP000789738">
    <property type="component" value="Unassembled WGS sequence"/>
</dbReference>
<proteinExistence type="predicted"/>
<evidence type="ECO:0000313" key="3">
    <source>
        <dbReference type="Proteomes" id="UP000789738"/>
    </source>
</evidence>
<organism evidence="1 3">
    <name type="scientific">Clostridium neonatale</name>
    <dbReference type="NCBI Taxonomy" id="137838"/>
    <lineage>
        <taxon>Bacteria</taxon>
        <taxon>Bacillati</taxon>
        <taxon>Bacillota</taxon>
        <taxon>Clostridia</taxon>
        <taxon>Eubacteriales</taxon>
        <taxon>Clostridiaceae</taxon>
        <taxon>Clostridium</taxon>
    </lineage>
</organism>
<accession>A0AA86JHD5</accession>
<reference evidence="1" key="1">
    <citation type="submission" date="2021-10" db="EMBL/GenBank/DDBJ databases">
        <authorList>
            <person name="Mesa V."/>
        </authorList>
    </citation>
    <scope>NUCLEOTIDE SEQUENCE</scope>
    <source>
        <strain evidence="1">CC3_PB</strain>
    </source>
</reference>
<sequence length="56" mass="6749">MRTQEYKNLPIKCWLRAYLISVKGDLKYICDGIDQVFENYVDKTTEIVNNFLYIIR</sequence>
<reference evidence="2" key="2">
    <citation type="submission" date="2022-10" db="EMBL/GenBank/DDBJ databases">
        <authorList>
            <person name="Aires J."/>
            <person name="Mesa V."/>
        </authorList>
    </citation>
    <scope>NUCLEOTIDE SEQUENCE</scope>
    <source>
        <strain evidence="2">Clostridium neonatale JD116</strain>
    </source>
</reference>
<dbReference type="AlphaFoldDB" id="A0AA86JHD5"/>
<dbReference type="EMBL" id="CAKJVE010000004">
    <property type="protein sequence ID" value="CAG9703643.1"/>
    <property type="molecule type" value="Genomic_DNA"/>
</dbReference>